<gene>
    <name evidence="1" type="ORF">O9G_003863</name>
</gene>
<evidence type="ECO:0000313" key="2">
    <source>
        <dbReference type="Proteomes" id="UP000030755"/>
    </source>
</evidence>
<dbReference type="HOGENOM" id="CLU_2706246_0_0_1"/>
<organism evidence="1 2">
    <name type="scientific">Rozella allomycis (strain CSF55)</name>
    <dbReference type="NCBI Taxonomy" id="988480"/>
    <lineage>
        <taxon>Eukaryota</taxon>
        <taxon>Fungi</taxon>
        <taxon>Fungi incertae sedis</taxon>
        <taxon>Cryptomycota</taxon>
        <taxon>Cryptomycota incertae sedis</taxon>
        <taxon>Rozella</taxon>
    </lineage>
</organism>
<dbReference type="EMBL" id="KE560617">
    <property type="protein sequence ID" value="EPZ36238.1"/>
    <property type="molecule type" value="Genomic_DNA"/>
</dbReference>
<dbReference type="AlphaFoldDB" id="A0A075B1K4"/>
<keyword evidence="2" id="KW-1185">Reference proteome</keyword>
<reference evidence="1 2" key="1">
    <citation type="journal article" date="2013" name="Curr. Biol.">
        <title>Shared signatures of parasitism and phylogenomics unite Cryptomycota and microsporidia.</title>
        <authorList>
            <person name="James T.Y."/>
            <person name="Pelin A."/>
            <person name="Bonen L."/>
            <person name="Ahrendt S."/>
            <person name="Sain D."/>
            <person name="Corradi N."/>
            <person name="Stajich J.E."/>
        </authorList>
    </citation>
    <scope>NUCLEOTIDE SEQUENCE [LARGE SCALE GENOMIC DNA]</scope>
    <source>
        <strain evidence="1 2">CSF55</strain>
    </source>
</reference>
<evidence type="ECO:0000313" key="1">
    <source>
        <dbReference type="EMBL" id="EPZ36238.1"/>
    </source>
</evidence>
<sequence length="73" mass="8430">MYLNVTSCPLLNTALFGGYRTCKGATKTRDINRRYKGKEKRIVAKLIRLITKLVSIASKKTQHYFLNLKLKIK</sequence>
<proteinExistence type="predicted"/>
<accession>A0A075B1K4</accession>
<dbReference type="Proteomes" id="UP000030755">
    <property type="component" value="Unassembled WGS sequence"/>
</dbReference>
<name>A0A075B1K4_ROZAC</name>
<protein>
    <submittedName>
        <fullName evidence="1">Uncharacterized protein</fullName>
    </submittedName>
</protein>